<evidence type="ECO:0000313" key="3">
    <source>
        <dbReference type="EMBL" id="KAL0466099.1"/>
    </source>
</evidence>
<comment type="caution">
    <text evidence="3">The sequence shown here is derived from an EMBL/GenBank/DDBJ whole genome shotgun (WGS) entry which is preliminary data.</text>
</comment>
<keyword evidence="2" id="KW-0472">Membrane</keyword>
<sequence length="369" mass="41348">MPTTPSSRRNSQRSRRGSTPPIPGQNGSKLAGRIMWLPYADELSVSTGFSDESHNHPVLVLSKKIAADGKVDILFMTSFGGTDLETRHRHSNAQLRGIYLPIDPSPPHPDNNIQLQLDHGVPAFKKNSYVNTRDHKKILFSLLRNYDRRKNKIYTITDASYQIVVEHSGYREPTPPPVYDDRFTVPVPLDILAQAHLEAERKRSQGYGTMPSVATRLQFPASRPVQNAARSDHHSYNSWNDYNPYYSDVHSQRKRNSARHSSHSSGESPDDLSPSAQVVLGLIFAATFACGVAGVYLLFKVLVGGLKENWHKVANAIWSFFWDCLGAMGKILKYLVVGMAKSVVWVTKSAWVLVRGWIMGTPEDKLKLL</sequence>
<evidence type="ECO:0000313" key="4">
    <source>
        <dbReference type="Proteomes" id="UP001451303"/>
    </source>
</evidence>
<feature type="transmembrane region" description="Helical" evidence="2">
    <location>
        <begin position="278"/>
        <end position="299"/>
    </location>
</feature>
<dbReference type="PANTHER" id="PTHR37048:SF2">
    <property type="entry name" value="QUESTIONABLE PROTEIN"/>
    <property type="match status" value="1"/>
</dbReference>
<gene>
    <name evidence="3" type="ORF">QR685DRAFT_451656</name>
</gene>
<protein>
    <submittedName>
        <fullName evidence="3">Uncharacterized protein</fullName>
    </submittedName>
</protein>
<keyword evidence="2" id="KW-1133">Transmembrane helix</keyword>
<feature type="region of interest" description="Disordered" evidence="1">
    <location>
        <begin position="1"/>
        <end position="29"/>
    </location>
</feature>
<evidence type="ECO:0000256" key="2">
    <source>
        <dbReference type="SAM" id="Phobius"/>
    </source>
</evidence>
<reference evidence="3 4" key="1">
    <citation type="submission" date="2023-09" db="EMBL/GenBank/DDBJ databases">
        <title>Multi-omics analysis of a traditional fermented food reveals byproduct-associated fungal strains for waste-to-food upcycling.</title>
        <authorList>
            <consortium name="Lawrence Berkeley National Laboratory"/>
            <person name="Rekdal V.M."/>
            <person name="Villalobos-Escobedo J.M."/>
            <person name="Rodriguez-Valeron N."/>
            <person name="Garcia M.O."/>
            <person name="Vasquez D.P."/>
            <person name="Damayanti I."/>
            <person name="Sorensen P.M."/>
            <person name="Baidoo E.E."/>
            <person name="De Carvalho A.C."/>
            <person name="Riley R."/>
            <person name="Lipzen A."/>
            <person name="He G."/>
            <person name="Yan M."/>
            <person name="Haridas S."/>
            <person name="Daum C."/>
            <person name="Yoshinaga Y."/>
            <person name="Ng V."/>
            <person name="Grigoriev I.V."/>
            <person name="Munk R."/>
            <person name="Nuraida L."/>
            <person name="Wijaya C.H."/>
            <person name="Morales P.-C."/>
            <person name="Keasling J.D."/>
        </authorList>
    </citation>
    <scope>NUCLEOTIDE SEQUENCE [LARGE SCALE GENOMIC DNA]</scope>
    <source>
        <strain evidence="3 4">FGSC 2613</strain>
    </source>
</reference>
<name>A0ABR3D0B4_NEUIN</name>
<accession>A0ABR3D0B4</accession>
<feature type="region of interest" description="Disordered" evidence="1">
    <location>
        <begin position="253"/>
        <end position="272"/>
    </location>
</feature>
<feature type="compositionally biased region" description="Low complexity" evidence="1">
    <location>
        <begin position="263"/>
        <end position="272"/>
    </location>
</feature>
<keyword evidence="4" id="KW-1185">Reference proteome</keyword>
<organism evidence="3 4">
    <name type="scientific">Neurospora intermedia</name>
    <dbReference type="NCBI Taxonomy" id="5142"/>
    <lineage>
        <taxon>Eukaryota</taxon>
        <taxon>Fungi</taxon>
        <taxon>Dikarya</taxon>
        <taxon>Ascomycota</taxon>
        <taxon>Pezizomycotina</taxon>
        <taxon>Sordariomycetes</taxon>
        <taxon>Sordariomycetidae</taxon>
        <taxon>Sordariales</taxon>
        <taxon>Sordariaceae</taxon>
        <taxon>Neurospora</taxon>
    </lineage>
</organism>
<dbReference type="PANTHER" id="PTHR37048">
    <property type="entry name" value="QUESTIONABLE PROTEIN"/>
    <property type="match status" value="1"/>
</dbReference>
<evidence type="ECO:0000256" key="1">
    <source>
        <dbReference type="SAM" id="MobiDB-lite"/>
    </source>
</evidence>
<dbReference type="Proteomes" id="UP001451303">
    <property type="component" value="Unassembled WGS sequence"/>
</dbReference>
<dbReference type="EMBL" id="JAVLET010000014">
    <property type="protein sequence ID" value="KAL0466099.1"/>
    <property type="molecule type" value="Genomic_DNA"/>
</dbReference>
<proteinExistence type="predicted"/>
<feature type="compositionally biased region" description="Basic residues" evidence="1">
    <location>
        <begin position="253"/>
        <end position="262"/>
    </location>
</feature>
<keyword evidence="2" id="KW-0812">Transmembrane</keyword>